<feature type="transmembrane region" description="Helical" evidence="4">
    <location>
        <begin position="291"/>
        <end position="314"/>
    </location>
</feature>
<sequence>MLFTNHHSQEDEDDSTVLHKKRLLELRRLLYCMERHENMVQETKEQQSWQSILLRAQLLQDKWQMVANSHNNDWIRNRQEYQELSHRVDAACVRARDVATMEKERAERKKYSQFGEEKNDNNNNDDDDDDDDLIERLFFSTNTEANGDTQNVGDDDDHEFNDDYDTDDDNNNNGIDHRLEEKEDDENTDAQRQNRNSRSNNNNNNNNNNNTTTSSSMKELQEAQREQMEHAISLMAKQMKEATQGIQSRIKQQNETTLNQLETMAEQNVHDVSQVAQSVKDHNVRTSRSSWATWTLIFTLVGIFCFTLMTIFTIPKSPHACLLCIGKKDSLPRRLLGKANRGILFASRTLKELVASFQGPGTDYDDDDIDHDGHQHRNSHQKWNNIYNEDEREREEKERLQKLLQNLKNLEKVGTASSTAEAVTIEEHKDALVHDDNPWGIEAEDDKVEAQDIDNDNPGDIQSEVDTLKQDAELDNPWGMEAEEDKRTKRSEQHDNPWGMESEHDQFFSQSSGSKEHLHQPAKVKEEVPPVNQAPLEQVNVDDIIASLKQKMQEAEASPEKLDDLPSYTQADPSASPFADAGESGFDPTNAFEREGAASTRFSPRDFRVKAATNDYDALKRYISISVEHMNRQDRNGWSALHFATRSGHLRIVELLLDHGADPLLETKNGQSAMHLAEERFATDHPIIITLQKFMQGRDDENFVNGEHDDDEEEEKNQDPFDQGGEAKDTTPSKESFELFVEQNNPPEAQSITEVSVKQQMEEEQKPRRKMFLASVDDGDDDVEKGRSRLDELLKQPPRKPLFATDEL</sequence>
<organism evidence="5 6">
    <name type="scientific">Nitzschia inconspicua</name>
    <dbReference type="NCBI Taxonomy" id="303405"/>
    <lineage>
        <taxon>Eukaryota</taxon>
        <taxon>Sar</taxon>
        <taxon>Stramenopiles</taxon>
        <taxon>Ochrophyta</taxon>
        <taxon>Bacillariophyta</taxon>
        <taxon>Bacillariophyceae</taxon>
        <taxon>Bacillariophycidae</taxon>
        <taxon>Bacillariales</taxon>
        <taxon>Bacillariaceae</taxon>
        <taxon>Nitzschia</taxon>
    </lineage>
</organism>
<reference evidence="5" key="1">
    <citation type="journal article" date="2021" name="Sci. Rep.">
        <title>Diploid genomic architecture of Nitzschia inconspicua, an elite biomass production diatom.</title>
        <authorList>
            <person name="Oliver A."/>
            <person name="Podell S."/>
            <person name="Pinowska A."/>
            <person name="Traller J.C."/>
            <person name="Smith S.R."/>
            <person name="McClure R."/>
            <person name="Beliaev A."/>
            <person name="Bohutskyi P."/>
            <person name="Hill E.A."/>
            <person name="Rabines A."/>
            <person name="Zheng H."/>
            <person name="Allen L.Z."/>
            <person name="Kuo A."/>
            <person name="Grigoriev I.V."/>
            <person name="Allen A.E."/>
            <person name="Hazlebeck D."/>
            <person name="Allen E.E."/>
        </authorList>
    </citation>
    <scope>NUCLEOTIDE SEQUENCE</scope>
    <source>
        <strain evidence="5">Hildebrandi</strain>
    </source>
</reference>
<evidence type="ECO:0000313" key="5">
    <source>
        <dbReference type="EMBL" id="KAG7341646.1"/>
    </source>
</evidence>
<dbReference type="PROSITE" id="PS50088">
    <property type="entry name" value="ANK_REPEAT"/>
    <property type="match status" value="1"/>
</dbReference>
<reference evidence="5" key="2">
    <citation type="submission" date="2021-04" db="EMBL/GenBank/DDBJ databases">
        <authorList>
            <person name="Podell S."/>
        </authorList>
    </citation>
    <scope>NUCLEOTIDE SEQUENCE</scope>
    <source>
        <strain evidence="5">Hildebrandi</strain>
    </source>
</reference>
<dbReference type="PANTHER" id="PTHR35711:SF10">
    <property type="match status" value="1"/>
</dbReference>
<dbReference type="Pfam" id="PF12796">
    <property type="entry name" value="Ank_2"/>
    <property type="match status" value="1"/>
</dbReference>
<dbReference type="PANTHER" id="PTHR35711">
    <property type="entry name" value="EXPRESSED PROTEIN"/>
    <property type="match status" value="1"/>
</dbReference>
<feature type="compositionally biased region" description="Low complexity" evidence="3">
    <location>
        <begin position="194"/>
        <end position="216"/>
    </location>
</feature>
<dbReference type="OrthoDB" id="202323at2759"/>
<feature type="compositionally biased region" description="Acidic residues" evidence="3">
    <location>
        <begin position="153"/>
        <end position="170"/>
    </location>
</feature>
<feature type="compositionally biased region" description="Basic and acidic residues" evidence="3">
    <location>
        <begin position="784"/>
        <end position="794"/>
    </location>
</feature>
<keyword evidence="4" id="KW-0472">Membrane</keyword>
<feature type="region of interest" description="Disordered" evidence="3">
    <location>
        <begin position="551"/>
        <end position="599"/>
    </location>
</feature>
<name>A0A9K3KDZ7_9STRA</name>
<feature type="region of interest" description="Disordered" evidence="3">
    <location>
        <begin position="450"/>
        <end position="536"/>
    </location>
</feature>
<keyword evidence="4" id="KW-1133">Transmembrane helix</keyword>
<accession>A0A9K3KDZ7</accession>
<dbReference type="AlphaFoldDB" id="A0A9K3KDZ7"/>
<feature type="compositionally biased region" description="Basic and acidic residues" evidence="3">
    <location>
        <begin position="514"/>
        <end position="528"/>
    </location>
</feature>
<feature type="compositionally biased region" description="Basic and acidic residues" evidence="3">
    <location>
        <begin position="551"/>
        <end position="564"/>
    </location>
</feature>
<dbReference type="PROSITE" id="PS50297">
    <property type="entry name" value="ANK_REP_REGION"/>
    <property type="match status" value="1"/>
</dbReference>
<dbReference type="EMBL" id="JAGRRH010000026">
    <property type="protein sequence ID" value="KAG7341646.1"/>
    <property type="molecule type" value="Genomic_DNA"/>
</dbReference>
<keyword evidence="4" id="KW-0812">Transmembrane</keyword>
<feature type="compositionally biased region" description="Basic and acidic residues" evidence="3">
    <location>
        <begin position="725"/>
        <end position="737"/>
    </location>
</feature>
<dbReference type="SMART" id="SM00248">
    <property type="entry name" value="ANK"/>
    <property type="match status" value="1"/>
</dbReference>
<comment type="caution">
    <text evidence="5">The sequence shown here is derived from an EMBL/GenBank/DDBJ whole genome shotgun (WGS) entry which is preliminary data.</text>
</comment>
<keyword evidence="1" id="KW-0040">ANK repeat</keyword>
<gene>
    <name evidence="5" type="ORF">IV203_023599</name>
</gene>
<evidence type="ECO:0000256" key="4">
    <source>
        <dbReference type="SAM" id="Phobius"/>
    </source>
</evidence>
<feature type="coiled-coil region" evidence="2">
    <location>
        <begin position="380"/>
        <end position="413"/>
    </location>
</feature>
<dbReference type="Proteomes" id="UP000693970">
    <property type="component" value="Unassembled WGS sequence"/>
</dbReference>
<feature type="compositionally biased region" description="Polar residues" evidence="3">
    <location>
        <begin position="742"/>
        <end position="759"/>
    </location>
</feature>
<evidence type="ECO:0000256" key="1">
    <source>
        <dbReference type="PROSITE-ProRule" id="PRU00023"/>
    </source>
</evidence>
<proteinExistence type="predicted"/>
<feature type="region of interest" description="Disordered" evidence="3">
    <location>
        <begin position="102"/>
        <end position="227"/>
    </location>
</feature>
<feature type="region of interest" description="Disordered" evidence="3">
    <location>
        <begin position="698"/>
        <end position="808"/>
    </location>
</feature>
<feature type="repeat" description="ANK" evidence="1">
    <location>
        <begin position="636"/>
        <end position="668"/>
    </location>
</feature>
<feature type="compositionally biased region" description="Basic and acidic residues" evidence="3">
    <location>
        <begin position="102"/>
        <end position="120"/>
    </location>
</feature>
<feature type="compositionally biased region" description="Acidic residues" evidence="3">
    <location>
        <begin position="123"/>
        <end position="133"/>
    </location>
</feature>
<evidence type="ECO:0000313" key="6">
    <source>
        <dbReference type="Proteomes" id="UP000693970"/>
    </source>
</evidence>
<evidence type="ECO:0000256" key="2">
    <source>
        <dbReference type="SAM" id="Coils"/>
    </source>
</evidence>
<keyword evidence="2" id="KW-0175">Coiled coil</keyword>
<keyword evidence="6" id="KW-1185">Reference proteome</keyword>
<protein>
    <submittedName>
        <fullName evidence="5">Ankyrin repeat domain protein</fullName>
    </submittedName>
</protein>
<feature type="compositionally biased region" description="Polar residues" evidence="3">
    <location>
        <begin position="139"/>
        <end position="152"/>
    </location>
</feature>
<feature type="compositionally biased region" description="Basic and acidic residues" evidence="3">
    <location>
        <begin position="484"/>
        <end position="506"/>
    </location>
</feature>
<evidence type="ECO:0000256" key="3">
    <source>
        <dbReference type="SAM" id="MobiDB-lite"/>
    </source>
</evidence>
<dbReference type="InterPro" id="IPR002110">
    <property type="entry name" value="Ankyrin_rpt"/>
</dbReference>